<comment type="caution">
    <text evidence="1">The sequence shown here is derived from an EMBL/GenBank/DDBJ whole genome shotgun (WGS) entry which is preliminary data.</text>
</comment>
<sequence length="91" mass="10055">MGNLSPSDEESASDEDMVVMFDSSSEEDSDDIFTDSDSEAEESSDDTMASAREWYRTDPDSIPARPPRFELKGSPGVTITVTSPPQQRQIF</sequence>
<proteinExistence type="predicted"/>
<organism evidence="1 2">
    <name type="scientific">Dermacentor silvarum</name>
    <name type="common">Tick</name>
    <dbReference type="NCBI Taxonomy" id="543639"/>
    <lineage>
        <taxon>Eukaryota</taxon>
        <taxon>Metazoa</taxon>
        <taxon>Ecdysozoa</taxon>
        <taxon>Arthropoda</taxon>
        <taxon>Chelicerata</taxon>
        <taxon>Arachnida</taxon>
        <taxon>Acari</taxon>
        <taxon>Parasitiformes</taxon>
        <taxon>Ixodida</taxon>
        <taxon>Ixodoidea</taxon>
        <taxon>Ixodidae</taxon>
        <taxon>Rhipicephalinae</taxon>
        <taxon>Dermacentor</taxon>
    </lineage>
</organism>
<reference evidence="1" key="1">
    <citation type="submission" date="2020-05" db="EMBL/GenBank/DDBJ databases">
        <title>Large-scale comparative analyses of tick genomes elucidate their genetic diversity and vector capacities.</title>
        <authorList>
            <person name="Jia N."/>
            <person name="Wang J."/>
            <person name="Shi W."/>
            <person name="Du L."/>
            <person name="Sun Y."/>
            <person name="Zhan W."/>
            <person name="Jiang J."/>
            <person name="Wang Q."/>
            <person name="Zhang B."/>
            <person name="Ji P."/>
            <person name="Sakyi L.B."/>
            <person name="Cui X."/>
            <person name="Yuan T."/>
            <person name="Jiang B."/>
            <person name="Yang W."/>
            <person name="Lam T.T.-Y."/>
            <person name="Chang Q."/>
            <person name="Ding S."/>
            <person name="Wang X."/>
            <person name="Zhu J."/>
            <person name="Ruan X."/>
            <person name="Zhao L."/>
            <person name="Wei J."/>
            <person name="Que T."/>
            <person name="Du C."/>
            <person name="Cheng J."/>
            <person name="Dai P."/>
            <person name="Han X."/>
            <person name="Huang E."/>
            <person name="Gao Y."/>
            <person name="Liu J."/>
            <person name="Shao H."/>
            <person name="Ye R."/>
            <person name="Li L."/>
            <person name="Wei W."/>
            <person name="Wang X."/>
            <person name="Wang C."/>
            <person name="Yang T."/>
            <person name="Huo Q."/>
            <person name="Li W."/>
            <person name="Guo W."/>
            <person name="Chen H."/>
            <person name="Zhou L."/>
            <person name="Ni X."/>
            <person name="Tian J."/>
            <person name="Zhou Y."/>
            <person name="Sheng Y."/>
            <person name="Liu T."/>
            <person name="Pan Y."/>
            <person name="Xia L."/>
            <person name="Li J."/>
            <person name="Zhao F."/>
            <person name="Cao W."/>
        </authorList>
    </citation>
    <scope>NUCLEOTIDE SEQUENCE</scope>
    <source>
        <strain evidence="1">Dsil-2018</strain>
    </source>
</reference>
<accession>A0ACB8DMA4</accession>
<keyword evidence="2" id="KW-1185">Reference proteome</keyword>
<dbReference type="Proteomes" id="UP000821865">
    <property type="component" value="Chromosome 10"/>
</dbReference>
<dbReference type="EMBL" id="CM023479">
    <property type="protein sequence ID" value="KAH7973577.1"/>
    <property type="molecule type" value="Genomic_DNA"/>
</dbReference>
<evidence type="ECO:0000313" key="2">
    <source>
        <dbReference type="Proteomes" id="UP000821865"/>
    </source>
</evidence>
<evidence type="ECO:0000313" key="1">
    <source>
        <dbReference type="EMBL" id="KAH7973577.1"/>
    </source>
</evidence>
<gene>
    <name evidence="1" type="ORF">HPB49_002806</name>
</gene>
<protein>
    <submittedName>
        <fullName evidence="1">Uncharacterized protein</fullName>
    </submittedName>
</protein>
<name>A0ACB8DMA4_DERSI</name>